<feature type="region of interest" description="Disordered" evidence="9">
    <location>
        <begin position="361"/>
        <end position="404"/>
    </location>
</feature>
<dbReference type="SUPFAM" id="SSF52172">
    <property type="entry name" value="CheY-like"/>
    <property type="match status" value="1"/>
</dbReference>
<proteinExistence type="predicted"/>
<dbReference type="CDD" id="cd17546">
    <property type="entry name" value="REC_hyHK_CKI1_RcsC-like"/>
    <property type="match status" value="1"/>
</dbReference>
<dbReference type="CDD" id="cd00130">
    <property type="entry name" value="PAS"/>
    <property type="match status" value="1"/>
</dbReference>
<keyword evidence="3" id="KW-0157">Chromophore</keyword>
<evidence type="ECO:0000256" key="9">
    <source>
        <dbReference type="SAM" id="MobiDB-lite"/>
    </source>
</evidence>
<dbReference type="STRING" id="105231.A0A1Y1IM18"/>
<evidence type="ECO:0000256" key="3">
    <source>
        <dbReference type="ARBA" id="ARBA00022543"/>
    </source>
</evidence>
<keyword evidence="5" id="KW-0808">Transferase</keyword>
<dbReference type="PROSITE" id="PS50110">
    <property type="entry name" value="RESPONSE_REGULATORY"/>
    <property type="match status" value="1"/>
</dbReference>
<evidence type="ECO:0000256" key="5">
    <source>
        <dbReference type="ARBA" id="ARBA00022679"/>
    </source>
</evidence>
<dbReference type="Pfam" id="PF00072">
    <property type="entry name" value="Response_reg"/>
    <property type="match status" value="1"/>
</dbReference>
<dbReference type="PANTHER" id="PTHR43047">
    <property type="entry name" value="TWO-COMPONENT HISTIDINE PROTEIN KINASE"/>
    <property type="match status" value="1"/>
</dbReference>
<dbReference type="InterPro" id="IPR035965">
    <property type="entry name" value="PAS-like_dom_sf"/>
</dbReference>
<evidence type="ECO:0000259" key="10">
    <source>
        <dbReference type="PROSITE" id="PS50110"/>
    </source>
</evidence>
<dbReference type="SUPFAM" id="SSF55785">
    <property type="entry name" value="PYP-like sensor domain (PAS domain)"/>
    <property type="match status" value="1"/>
</dbReference>
<evidence type="ECO:0000256" key="6">
    <source>
        <dbReference type="ARBA" id="ARBA00022777"/>
    </source>
</evidence>
<dbReference type="EC" id="2.7.13.3" evidence="2"/>
<dbReference type="SMART" id="SM00091">
    <property type="entry name" value="PAS"/>
    <property type="match status" value="1"/>
</dbReference>
<dbReference type="InterPro" id="IPR011006">
    <property type="entry name" value="CheY-like_superfamily"/>
</dbReference>
<dbReference type="Gene3D" id="3.30.450.20">
    <property type="entry name" value="PAS domain"/>
    <property type="match status" value="1"/>
</dbReference>
<dbReference type="SMART" id="SM00448">
    <property type="entry name" value="REC"/>
    <property type="match status" value="1"/>
</dbReference>
<keyword evidence="4" id="KW-0716">Sensory transduction</keyword>
<feature type="compositionally biased region" description="Low complexity" evidence="9">
    <location>
        <begin position="456"/>
        <end position="471"/>
    </location>
</feature>
<keyword evidence="6" id="KW-0418">Kinase</keyword>
<comment type="catalytic activity">
    <reaction evidence="1">
        <text>ATP + protein L-histidine = ADP + protein N-phospho-L-histidine.</text>
        <dbReference type="EC" id="2.7.13.3"/>
    </reaction>
</comment>
<feature type="region of interest" description="Disordered" evidence="9">
    <location>
        <begin position="490"/>
        <end position="523"/>
    </location>
</feature>
<dbReference type="GO" id="GO:0000155">
    <property type="term" value="F:phosphorelay sensor kinase activity"/>
    <property type="evidence" value="ECO:0000318"/>
    <property type="project" value="GO_Central"/>
</dbReference>
<keyword evidence="7" id="KW-0675">Receptor</keyword>
<feature type="modified residue" description="4-aspartylphosphate" evidence="8">
    <location>
        <position position="704"/>
    </location>
</feature>
<evidence type="ECO:0000256" key="1">
    <source>
        <dbReference type="ARBA" id="ARBA00000085"/>
    </source>
</evidence>
<evidence type="ECO:0000313" key="13">
    <source>
        <dbReference type="Proteomes" id="UP000054558"/>
    </source>
</evidence>
<evidence type="ECO:0000259" key="11">
    <source>
        <dbReference type="PROSITE" id="PS50112"/>
    </source>
</evidence>
<keyword evidence="3" id="KW-0600">Photoreceptor protein</keyword>
<dbReference type="Pfam" id="PF08447">
    <property type="entry name" value="PAS_3"/>
    <property type="match status" value="1"/>
</dbReference>
<dbReference type="GO" id="GO:0000160">
    <property type="term" value="P:phosphorelay signal transduction system"/>
    <property type="evidence" value="ECO:0000318"/>
    <property type="project" value="GO_Central"/>
</dbReference>
<evidence type="ECO:0000256" key="7">
    <source>
        <dbReference type="ARBA" id="ARBA00023170"/>
    </source>
</evidence>
<feature type="region of interest" description="Disordered" evidence="9">
    <location>
        <begin position="324"/>
        <end position="345"/>
    </location>
</feature>
<organism evidence="12 13">
    <name type="scientific">Klebsormidium nitens</name>
    <name type="common">Green alga</name>
    <name type="synonym">Ulothrix nitens</name>
    <dbReference type="NCBI Taxonomy" id="105231"/>
    <lineage>
        <taxon>Eukaryota</taxon>
        <taxon>Viridiplantae</taxon>
        <taxon>Streptophyta</taxon>
        <taxon>Klebsormidiophyceae</taxon>
        <taxon>Klebsormidiales</taxon>
        <taxon>Klebsormidiaceae</taxon>
        <taxon>Klebsormidium</taxon>
    </lineage>
</organism>
<keyword evidence="13" id="KW-1185">Reference proteome</keyword>
<gene>
    <name evidence="12" type="ORF">KFL_008670010</name>
</gene>
<dbReference type="PROSITE" id="PS50112">
    <property type="entry name" value="PAS"/>
    <property type="match status" value="1"/>
</dbReference>
<sequence length="794" mass="85734">MESERLKSYRRWYKELDARKAELEEEGLEDPRTLKLLEGELRCLEELITLDSQLMLHLPDACGQGGPPDAESLVSRNVSTWPGDSGLPPVEGLDLSLVTDMLILSATSPWVVFVAERFKWNTVYVSPSAKRLLGWRQQELVGVPVSDRCHPDDVPTMLNMFNAGANSSGNSLYYRRMRRDRSYVAVQGTGRILGQRWFAWMELLVAEAEPAPPSGVGTRLRYLWFIVTKGCFNGVAGCRSRASSAKGAGSPMRRASPPSPPTSARSRLMRAPTPPDMPSLPATAFFPGAGNSSFASFPAGGNSLASSRNLSSQSINELVAMPSVRHSLGGSPPAARQSSSAPLNEKKELVHSIGGSYVEPQRASTGALPVGPLEMVRRKGSRPTSPLSEQDSEQSFNSGRYNGQDVLGFSHSTGALGLSSSALNRTIRPSEGLRSETLVSMNSAERLRTLSHRSSLRGSGSSGTPSNSSPSVENGAPLLPSEIKLFPRQGAQNEPHMSPPSQPLSRSGSGSSGGGKSLPPGTSKVGLEFAYGALVGEKEGERELLRTSVDYESVLDASGLVGTPLYKEASNVDLDDQERWRLQNEESNSDIGLSNSILVPVSGGASPKLPPVSVAAPVPRPPGGKPEGELDGIRGARVLLVEDDVTNRTVGQRLLESLHCEVTVTCNGKEALEAMRGNPEDPFSLSELGEDEELPPRFDLVLMDLLMPVMDGLRAVEKFRDEEQDQKPRRKRMLIFALTGNVSDGDMVKCAQSGFDEFVSKPLTVEKLLHRLYGVCKTTDRFPGLRTSNFALPS</sequence>
<dbReference type="GO" id="GO:0005886">
    <property type="term" value="C:plasma membrane"/>
    <property type="evidence" value="ECO:0000318"/>
    <property type="project" value="GO_Central"/>
</dbReference>
<feature type="region of interest" description="Disordered" evidence="9">
    <location>
        <begin position="242"/>
        <end position="284"/>
    </location>
</feature>
<dbReference type="InterPro" id="IPR001789">
    <property type="entry name" value="Sig_transdc_resp-reg_receiver"/>
</dbReference>
<dbReference type="InterPro" id="IPR000014">
    <property type="entry name" value="PAS"/>
</dbReference>
<evidence type="ECO:0000313" key="12">
    <source>
        <dbReference type="EMBL" id="GAQ91844.1"/>
    </source>
</evidence>
<name>A0A1Y1IM18_KLENI</name>
<reference evidence="12 13" key="1">
    <citation type="journal article" date="2014" name="Nat. Commun.">
        <title>Klebsormidium flaccidum genome reveals primary factors for plant terrestrial adaptation.</title>
        <authorList>
            <person name="Hori K."/>
            <person name="Maruyama F."/>
            <person name="Fujisawa T."/>
            <person name="Togashi T."/>
            <person name="Yamamoto N."/>
            <person name="Seo M."/>
            <person name="Sato S."/>
            <person name="Yamada T."/>
            <person name="Mori H."/>
            <person name="Tajima N."/>
            <person name="Moriyama T."/>
            <person name="Ikeuchi M."/>
            <person name="Watanabe M."/>
            <person name="Wada H."/>
            <person name="Kobayashi K."/>
            <person name="Saito M."/>
            <person name="Masuda T."/>
            <person name="Sasaki-Sekimoto Y."/>
            <person name="Mashiguchi K."/>
            <person name="Awai K."/>
            <person name="Shimojima M."/>
            <person name="Masuda S."/>
            <person name="Iwai M."/>
            <person name="Nobusawa T."/>
            <person name="Narise T."/>
            <person name="Kondo S."/>
            <person name="Saito H."/>
            <person name="Sato R."/>
            <person name="Murakawa M."/>
            <person name="Ihara Y."/>
            <person name="Oshima-Yamada Y."/>
            <person name="Ohtaka K."/>
            <person name="Satoh M."/>
            <person name="Sonobe K."/>
            <person name="Ishii M."/>
            <person name="Ohtani R."/>
            <person name="Kanamori-Sato M."/>
            <person name="Honoki R."/>
            <person name="Miyazaki D."/>
            <person name="Mochizuki H."/>
            <person name="Umetsu J."/>
            <person name="Higashi K."/>
            <person name="Shibata D."/>
            <person name="Kamiya Y."/>
            <person name="Sato N."/>
            <person name="Nakamura Y."/>
            <person name="Tabata S."/>
            <person name="Ida S."/>
            <person name="Kurokawa K."/>
            <person name="Ohta H."/>
        </authorList>
    </citation>
    <scope>NUCLEOTIDE SEQUENCE [LARGE SCALE GENOMIC DNA]</scope>
    <source>
        <strain evidence="12 13">NIES-2285</strain>
    </source>
</reference>
<dbReference type="Proteomes" id="UP000054558">
    <property type="component" value="Unassembled WGS sequence"/>
</dbReference>
<feature type="domain" description="Response regulatory" evidence="10">
    <location>
        <begin position="637"/>
        <end position="776"/>
    </location>
</feature>
<dbReference type="PANTHER" id="PTHR43047:SF65">
    <property type="entry name" value="CHEY-HOMOLOGOUS RECEIVER DOMAIN AND PAS DOMAIN-CONTAINING PROTEIN"/>
    <property type="match status" value="1"/>
</dbReference>
<keyword evidence="8" id="KW-0597">Phosphoprotein</keyword>
<dbReference type="EMBL" id="DF237816">
    <property type="protein sequence ID" value="GAQ91844.1"/>
    <property type="molecule type" value="Genomic_DNA"/>
</dbReference>
<dbReference type="Gene3D" id="3.40.50.2300">
    <property type="match status" value="1"/>
</dbReference>
<dbReference type="InterPro" id="IPR013655">
    <property type="entry name" value="PAS_fold_3"/>
</dbReference>
<dbReference type="GO" id="GO:0009927">
    <property type="term" value="F:histidine phosphotransfer kinase activity"/>
    <property type="evidence" value="ECO:0000318"/>
    <property type="project" value="GO_Central"/>
</dbReference>
<feature type="domain" description="PAS" evidence="11">
    <location>
        <begin position="123"/>
        <end position="168"/>
    </location>
</feature>
<feature type="compositionally biased region" description="Polar residues" evidence="9">
    <location>
        <begin position="382"/>
        <end position="401"/>
    </location>
</feature>
<evidence type="ECO:0000256" key="8">
    <source>
        <dbReference type="PROSITE-ProRule" id="PRU00169"/>
    </source>
</evidence>
<accession>A0A1Y1IM18</accession>
<dbReference type="OrthoDB" id="21225at2759"/>
<feature type="compositionally biased region" description="Low complexity" evidence="9">
    <location>
        <begin position="331"/>
        <end position="342"/>
    </location>
</feature>
<feature type="region of interest" description="Disordered" evidence="9">
    <location>
        <begin position="434"/>
        <end position="478"/>
    </location>
</feature>
<protein>
    <recommendedName>
        <fullName evidence="2">histidine kinase</fullName>
        <ecNumber evidence="2">2.7.13.3</ecNumber>
    </recommendedName>
</protein>
<dbReference type="AlphaFoldDB" id="A0A1Y1IM18"/>
<evidence type="ECO:0000256" key="4">
    <source>
        <dbReference type="ARBA" id="ARBA00022606"/>
    </source>
</evidence>
<evidence type="ECO:0000256" key="2">
    <source>
        <dbReference type="ARBA" id="ARBA00012438"/>
    </source>
</evidence>
<dbReference type="GO" id="GO:0009881">
    <property type="term" value="F:photoreceptor activity"/>
    <property type="evidence" value="ECO:0007669"/>
    <property type="project" value="UniProtKB-KW"/>
</dbReference>
<feature type="compositionally biased region" description="Low complexity" evidence="9">
    <location>
        <begin position="242"/>
        <end position="266"/>
    </location>
</feature>